<comment type="caution">
    <text evidence="4">The sequence shown here is derived from an EMBL/GenBank/DDBJ whole genome shotgun (WGS) entry which is preliminary data.</text>
</comment>
<dbReference type="SMART" id="SM00448">
    <property type="entry name" value="REC"/>
    <property type="match status" value="1"/>
</dbReference>
<organism evidence="4 5">
    <name type="scientific">Luteolibacter flavescens</name>
    <dbReference type="NCBI Taxonomy" id="1859460"/>
    <lineage>
        <taxon>Bacteria</taxon>
        <taxon>Pseudomonadati</taxon>
        <taxon>Verrucomicrobiota</taxon>
        <taxon>Verrucomicrobiia</taxon>
        <taxon>Verrucomicrobiales</taxon>
        <taxon>Verrucomicrobiaceae</taxon>
        <taxon>Luteolibacter</taxon>
    </lineage>
</organism>
<dbReference type="InterPro" id="IPR011006">
    <property type="entry name" value="CheY-like_superfamily"/>
</dbReference>
<keyword evidence="1 2" id="KW-0597">Phosphoprotein</keyword>
<evidence type="ECO:0000256" key="1">
    <source>
        <dbReference type="ARBA" id="ARBA00022553"/>
    </source>
</evidence>
<evidence type="ECO:0000313" key="5">
    <source>
        <dbReference type="Proteomes" id="UP001207930"/>
    </source>
</evidence>
<keyword evidence="5" id="KW-1185">Reference proteome</keyword>
<dbReference type="EMBL" id="JAPDDS010000006">
    <property type="protein sequence ID" value="MCW1885651.1"/>
    <property type="molecule type" value="Genomic_DNA"/>
</dbReference>
<dbReference type="PANTHER" id="PTHR44591:SF23">
    <property type="entry name" value="CHEY SUBFAMILY"/>
    <property type="match status" value="1"/>
</dbReference>
<dbReference type="Pfam" id="PF00072">
    <property type="entry name" value="Response_reg"/>
    <property type="match status" value="1"/>
</dbReference>
<feature type="modified residue" description="4-aspartylphosphate" evidence="2">
    <location>
        <position position="61"/>
    </location>
</feature>
<dbReference type="InterPro" id="IPR050595">
    <property type="entry name" value="Bact_response_regulator"/>
</dbReference>
<dbReference type="PANTHER" id="PTHR44591">
    <property type="entry name" value="STRESS RESPONSE REGULATOR PROTEIN 1"/>
    <property type="match status" value="1"/>
</dbReference>
<dbReference type="Gene3D" id="3.40.50.2300">
    <property type="match status" value="1"/>
</dbReference>
<protein>
    <submittedName>
        <fullName evidence="4">Response regulator</fullName>
    </submittedName>
</protein>
<evidence type="ECO:0000256" key="2">
    <source>
        <dbReference type="PROSITE-ProRule" id="PRU00169"/>
    </source>
</evidence>
<dbReference type="Proteomes" id="UP001207930">
    <property type="component" value="Unassembled WGS sequence"/>
</dbReference>
<feature type="domain" description="Response regulatory" evidence="3">
    <location>
        <begin position="12"/>
        <end position="129"/>
    </location>
</feature>
<gene>
    <name evidence="4" type="ORF">OKA04_13005</name>
</gene>
<evidence type="ECO:0000313" key="4">
    <source>
        <dbReference type="EMBL" id="MCW1885651.1"/>
    </source>
</evidence>
<evidence type="ECO:0000259" key="3">
    <source>
        <dbReference type="PROSITE" id="PS50110"/>
    </source>
</evidence>
<dbReference type="PROSITE" id="PS50110">
    <property type="entry name" value="RESPONSE_REGULATORY"/>
    <property type="match status" value="1"/>
</dbReference>
<proteinExistence type="predicted"/>
<sequence>MTTTGAAKETARILIVDDEPAIREVLRQALMAEGFEVEMARNGTEAVKHVREGAFDLVLTDLIMPGKDGIQTILELRAVDPRIQIIAMSGGIVSGGGDFLPLARQLGARTVLSKPFEYRVFMDSVRDALGIAA</sequence>
<accession>A0ABT3FQY8</accession>
<dbReference type="CDD" id="cd00156">
    <property type="entry name" value="REC"/>
    <property type="match status" value="1"/>
</dbReference>
<dbReference type="InterPro" id="IPR001789">
    <property type="entry name" value="Sig_transdc_resp-reg_receiver"/>
</dbReference>
<name>A0ABT3FQY8_9BACT</name>
<dbReference type="SUPFAM" id="SSF52172">
    <property type="entry name" value="CheY-like"/>
    <property type="match status" value="1"/>
</dbReference>
<reference evidence="4 5" key="1">
    <citation type="submission" date="2022-10" db="EMBL/GenBank/DDBJ databases">
        <title>Luteolibacter flavescens strain MCCC 1K03193, whole genome shotgun sequencing project.</title>
        <authorList>
            <person name="Zhao G."/>
            <person name="Shen L."/>
        </authorList>
    </citation>
    <scope>NUCLEOTIDE SEQUENCE [LARGE SCALE GENOMIC DNA]</scope>
    <source>
        <strain evidence="4 5">MCCC 1K03193</strain>
    </source>
</reference>